<dbReference type="EMBL" id="HBIS01009619">
    <property type="protein sequence ID" value="CAE0613915.1"/>
    <property type="molecule type" value="Transcribed_RNA"/>
</dbReference>
<feature type="transmembrane region" description="Helical" evidence="1">
    <location>
        <begin position="190"/>
        <end position="207"/>
    </location>
</feature>
<feature type="transmembrane region" description="Helical" evidence="1">
    <location>
        <begin position="95"/>
        <end position="115"/>
    </location>
</feature>
<protein>
    <recommendedName>
        <fullName evidence="5">Acyltransferase 3 domain-containing protein</fullName>
    </recommendedName>
</protein>
<evidence type="ECO:0000259" key="2">
    <source>
        <dbReference type="Pfam" id="PF01757"/>
    </source>
</evidence>
<feature type="transmembrane region" description="Helical" evidence="1">
    <location>
        <begin position="167"/>
        <end position="183"/>
    </location>
</feature>
<keyword evidence="1" id="KW-1133">Transmembrane helix</keyword>
<feature type="transmembrane region" description="Helical" evidence="1">
    <location>
        <begin position="368"/>
        <end position="391"/>
    </location>
</feature>
<feature type="transmembrane region" description="Helical" evidence="1">
    <location>
        <begin position="274"/>
        <end position="292"/>
    </location>
</feature>
<reference evidence="4" key="1">
    <citation type="submission" date="2021-01" db="EMBL/GenBank/DDBJ databases">
        <authorList>
            <person name="Corre E."/>
            <person name="Pelletier E."/>
            <person name="Niang G."/>
            <person name="Scheremetjew M."/>
            <person name="Finn R."/>
            <person name="Kale V."/>
            <person name="Holt S."/>
            <person name="Cochrane G."/>
            <person name="Meng A."/>
            <person name="Brown T."/>
            <person name="Cohen L."/>
        </authorList>
    </citation>
    <scope>NUCLEOTIDE SEQUENCE</scope>
    <source>
        <strain evidence="4">CCMP1897</strain>
    </source>
</reference>
<dbReference type="Pfam" id="PF19040">
    <property type="entry name" value="SGNH"/>
    <property type="match status" value="1"/>
</dbReference>
<dbReference type="GO" id="GO:0000271">
    <property type="term" value="P:polysaccharide biosynthetic process"/>
    <property type="evidence" value="ECO:0007669"/>
    <property type="project" value="TreeGrafter"/>
</dbReference>
<proteinExistence type="predicted"/>
<dbReference type="PANTHER" id="PTHR23028:SF53">
    <property type="entry name" value="ACYL_TRANSF_3 DOMAIN-CONTAINING PROTEIN"/>
    <property type="match status" value="1"/>
</dbReference>
<feature type="transmembrane region" description="Helical" evidence="1">
    <location>
        <begin position="23"/>
        <end position="42"/>
    </location>
</feature>
<feature type="transmembrane region" description="Helical" evidence="1">
    <location>
        <begin position="339"/>
        <end position="356"/>
    </location>
</feature>
<accession>A0A7S3UGJ5</accession>
<dbReference type="GO" id="GO:0016020">
    <property type="term" value="C:membrane"/>
    <property type="evidence" value="ECO:0007669"/>
    <property type="project" value="TreeGrafter"/>
</dbReference>
<keyword evidence="1" id="KW-0812">Transmembrane</keyword>
<dbReference type="PANTHER" id="PTHR23028">
    <property type="entry name" value="ACETYLTRANSFERASE"/>
    <property type="match status" value="1"/>
</dbReference>
<name>A0A7S3UGJ5_9CHLO</name>
<dbReference type="InterPro" id="IPR043968">
    <property type="entry name" value="SGNH"/>
</dbReference>
<keyword evidence="1" id="KW-0472">Membrane</keyword>
<dbReference type="AlphaFoldDB" id="A0A7S3UGJ5"/>
<feature type="domain" description="Acyltransferase 3" evidence="2">
    <location>
        <begin position="20"/>
        <end position="351"/>
    </location>
</feature>
<feature type="domain" description="SGNH" evidence="3">
    <location>
        <begin position="479"/>
        <end position="688"/>
    </location>
</feature>
<dbReference type="InterPro" id="IPR050879">
    <property type="entry name" value="Acyltransferase_3"/>
</dbReference>
<feature type="transmembrane region" description="Helical" evidence="1">
    <location>
        <begin position="54"/>
        <end position="74"/>
    </location>
</feature>
<dbReference type="Pfam" id="PF01757">
    <property type="entry name" value="Acyl_transf_3"/>
    <property type="match status" value="1"/>
</dbReference>
<evidence type="ECO:0000313" key="4">
    <source>
        <dbReference type="EMBL" id="CAE0613915.1"/>
    </source>
</evidence>
<sequence>MKLEGLDGTQTSTKTYLKHVDGLRALAVLPVVVYHAGLAVSVGPARTIQLMQGGFYGVDIFFVISGYLITGLLAKEFAQEGTISLLKFYERRLRRIGPCLVTVLTACTFWATIMLDPTRLEDYAKSLLSSLFSLSNYYWWSSMAEYEAEASQLKPLLHTWSLACEEQYYMLVPVIFLYTMRCWGSRGTAVIFTILGTLSFALAQYWTTHALLKAFYLLPSRFWEMATGGVLSLATDFGISKKTSHVRSATSYIGMTFITLSFLCLPFGEHHPGIFTLPAIAGACLLIGFCDYSSTPGKILCSPLMVSIGKVSYSLYLWHVPLFAFARIWIMLLAAGDKVLLICLSLVLSYGTYSFIETPFRNREQISTMTCLMYVLGTALLLMVWLGSILLQSSKGEGFAGPIESSSAIVMHNNKMMSQDDRNGLAWLNDTGLDWPKVETFERMPVTDNRNLFLADLPATLKPHSQRYGGGGMFSTSSTSFKALIVGDSFSMNLFNALYMHKELYTQDNIEFARYGCGPGAEEDKSTDGANKAREKIDALRFSVDDFQAANIVVFTWRWKNLYKFPQPLSAVCDLFQGLENKTIIVAGKRPEFFVQEDGEFDRVTNLYEKYLLSNNFSAAGMNRYFFEHADFFLEENALLQRAAENCSLHFLDWKSVVCDLLYKECLGTTPNGKPVYQPDGAHWSFGGFKAFGLRLYQLDWLSLRSLVPALP</sequence>
<feature type="transmembrane region" description="Helical" evidence="1">
    <location>
        <begin position="251"/>
        <end position="268"/>
    </location>
</feature>
<evidence type="ECO:0008006" key="5">
    <source>
        <dbReference type="Google" id="ProtNLM"/>
    </source>
</evidence>
<dbReference type="InterPro" id="IPR002656">
    <property type="entry name" value="Acyl_transf_3_dom"/>
</dbReference>
<organism evidence="4">
    <name type="scientific">Picocystis salinarum</name>
    <dbReference type="NCBI Taxonomy" id="88271"/>
    <lineage>
        <taxon>Eukaryota</taxon>
        <taxon>Viridiplantae</taxon>
        <taxon>Chlorophyta</taxon>
        <taxon>Picocystophyceae</taxon>
        <taxon>Picocystales</taxon>
        <taxon>Picocystaceae</taxon>
        <taxon>Picocystis</taxon>
    </lineage>
</organism>
<dbReference type="GO" id="GO:0016747">
    <property type="term" value="F:acyltransferase activity, transferring groups other than amino-acyl groups"/>
    <property type="evidence" value="ECO:0007669"/>
    <property type="project" value="InterPro"/>
</dbReference>
<evidence type="ECO:0000259" key="3">
    <source>
        <dbReference type="Pfam" id="PF19040"/>
    </source>
</evidence>
<gene>
    <name evidence="4" type="ORF">PSAL00342_LOCUS7816</name>
</gene>
<evidence type="ECO:0000256" key="1">
    <source>
        <dbReference type="SAM" id="Phobius"/>
    </source>
</evidence>